<dbReference type="EMBL" id="AP026708">
    <property type="protein sequence ID" value="BDQ35374.1"/>
    <property type="molecule type" value="Genomic_DNA"/>
</dbReference>
<keyword evidence="3" id="KW-1185">Reference proteome</keyword>
<protein>
    <recommendedName>
        <fullName evidence="1">ParB-like N-terminal domain-containing protein</fullName>
    </recommendedName>
</protein>
<dbReference type="SUPFAM" id="SSF110849">
    <property type="entry name" value="ParB/Sulfiredoxin"/>
    <property type="match status" value="1"/>
</dbReference>
<dbReference type="InterPro" id="IPR003115">
    <property type="entry name" value="ParB_N"/>
</dbReference>
<dbReference type="Gene3D" id="3.90.1530.30">
    <property type="match status" value="1"/>
</dbReference>
<organism evidence="2 3">
    <name type="scientific">Pseudodesulfovibrio portus</name>
    <dbReference type="NCBI Taxonomy" id="231439"/>
    <lineage>
        <taxon>Bacteria</taxon>
        <taxon>Pseudomonadati</taxon>
        <taxon>Thermodesulfobacteriota</taxon>
        <taxon>Desulfovibrionia</taxon>
        <taxon>Desulfovibrionales</taxon>
        <taxon>Desulfovibrionaceae</taxon>
    </lineage>
</organism>
<reference evidence="2" key="1">
    <citation type="submission" date="2022-08" db="EMBL/GenBank/DDBJ databases">
        <title>Genome Sequence of the sulphate-reducing bacterium, Pseudodesulfovibrio portus JCM14722.</title>
        <authorList>
            <person name="Kondo R."/>
            <person name="Kataoka T."/>
        </authorList>
    </citation>
    <scope>NUCLEOTIDE SEQUENCE</scope>
    <source>
        <strain evidence="2">JCM 14722</strain>
    </source>
</reference>
<dbReference type="InterPro" id="IPR036086">
    <property type="entry name" value="ParB/Sulfiredoxin_sf"/>
</dbReference>
<dbReference type="Pfam" id="PF02195">
    <property type="entry name" value="ParB_N"/>
    <property type="match status" value="1"/>
</dbReference>
<dbReference type="Proteomes" id="UP001061361">
    <property type="component" value="Chromosome"/>
</dbReference>
<proteinExistence type="predicted"/>
<dbReference type="RefSeq" id="WP_264982263.1">
    <property type="nucleotide sequence ID" value="NZ_AP026708.1"/>
</dbReference>
<gene>
    <name evidence="2" type="ORF">JCM14722_29160</name>
</gene>
<feature type="domain" description="ParB-like N-terminal" evidence="1">
    <location>
        <begin position="30"/>
        <end position="94"/>
    </location>
</feature>
<evidence type="ECO:0000313" key="3">
    <source>
        <dbReference type="Proteomes" id="UP001061361"/>
    </source>
</evidence>
<evidence type="ECO:0000313" key="2">
    <source>
        <dbReference type="EMBL" id="BDQ35374.1"/>
    </source>
</evidence>
<accession>A0ABN6RWB4</accession>
<sequence>MLLTSEIFTASATSIRADGAHLFWAEKPSDSLTESMAEFGQASPVLVRETEAGLTLVAGHARLAALAAAGQPVLARMVEDADDVSTGLLYLADNAQRPLDDGMRLAALQYFAPRVDEGVLRQDILPRLGIKPKSKDARFLLAWLGMDKEWQALLTAGNVPLAAVSPLARMSVDDLAAVKPLFTGLSWSRSSGVNVLTWLFETATMHGVAVAEVMDRAGMNAALAQGLSPKDAIARLSTAARQARHPELTRLQERYAAVAAEITAGTKWRMTQPDSFETGGSELTIQIKNGEQLKQAVKDLENMAASTAWDKLWSLGSRDE</sequence>
<evidence type="ECO:0000259" key="1">
    <source>
        <dbReference type="Pfam" id="PF02195"/>
    </source>
</evidence>
<name>A0ABN6RWB4_9BACT</name>